<feature type="transmembrane region" description="Helical" evidence="2">
    <location>
        <begin position="12"/>
        <end position="28"/>
    </location>
</feature>
<sequence length="377" mass="43406">MPLFTSRQAQTFLLHALIWVLLGVLLVLQPSNRLPQTHFYLLQAVLFVVSLGVFYVNAYWAVPHLLYGRRLLRYMLFLVVAVLGVTVPYRQVQSYIETTYGPQRRFFGPPPSEMQANQQTRPSAKPGRSFRRPQPWSRRQEWVNPAVMLSTLLVLGLSTSVAAVQRGQREARIRQALEQEKLSTELAWLKAQINPHFFFNTLNNIYALTLLDGDQAREAIHRLSRMMRYVLYDTQSGTAPLSQELLFIRDYIDLMQLRLPENVEVRYQTPDVVQEAPIAPMLLLTFVENAFKHGVSALAPSYIHIVVQQPTTSTLEVEVRNSIFPDRPVALDENHGIGLTNTRRRLALLYPDRHTLTVTERMPGREYYVRLTLTLQP</sequence>
<keyword evidence="2" id="KW-0472">Membrane</keyword>
<dbReference type="Proteomes" id="UP000831113">
    <property type="component" value="Chromosome"/>
</dbReference>
<keyword evidence="5" id="KW-1185">Reference proteome</keyword>
<accession>A0ABY4CW77</accession>
<keyword evidence="4" id="KW-0808">Transferase</keyword>
<feature type="transmembrane region" description="Helical" evidence="2">
    <location>
        <begin position="40"/>
        <end position="62"/>
    </location>
</feature>
<proteinExistence type="predicted"/>
<dbReference type="EMBL" id="CP094669">
    <property type="protein sequence ID" value="UOG74525.1"/>
    <property type="molecule type" value="Genomic_DNA"/>
</dbReference>
<dbReference type="GO" id="GO:0016301">
    <property type="term" value="F:kinase activity"/>
    <property type="evidence" value="ECO:0007669"/>
    <property type="project" value="UniProtKB-KW"/>
</dbReference>
<dbReference type="PANTHER" id="PTHR34220">
    <property type="entry name" value="SENSOR HISTIDINE KINASE YPDA"/>
    <property type="match status" value="1"/>
</dbReference>
<evidence type="ECO:0000313" key="5">
    <source>
        <dbReference type="Proteomes" id="UP000831113"/>
    </source>
</evidence>
<dbReference type="InterPro" id="IPR010559">
    <property type="entry name" value="Sig_transdc_His_kin_internal"/>
</dbReference>
<feature type="transmembrane region" description="Helical" evidence="2">
    <location>
        <begin position="142"/>
        <end position="164"/>
    </location>
</feature>
<evidence type="ECO:0000259" key="3">
    <source>
        <dbReference type="Pfam" id="PF06580"/>
    </source>
</evidence>
<dbReference type="InterPro" id="IPR050640">
    <property type="entry name" value="Bact_2-comp_sensor_kinase"/>
</dbReference>
<dbReference type="PANTHER" id="PTHR34220:SF7">
    <property type="entry name" value="SENSOR HISTIDINE KINASE YPDA"/>
    <property type="match status" value="1"/>
</dbReference>
<organism evidence="4 5">
    <name type="scientific">Hymenobacter tibetensis</name>
    <dbReference type="NCBI Taxonomy" id="497967"/>
    <lineage>
        <taxon>Bacteria</taxon>
        <taxon>Pseudomonadati</taxon>
        <taxon>Bacteroidota</taxon>
        <taxon>Cytophagia</taxon>
        <taxon>Cytophagales</taxon>
        <taxon>Hymenobacteraceae</taxon>
        <taxon>Hymenobacter</taxon>
    </lineage>
</organism>
<evidence type="ECO:0000313" key="4">
    <source>
        <dbReference type="EMBL" id="UOG74525.1"/>
    </source>
</evidence>
<dbReference type="Pfam" id="PF06580">
    <property type="entry name" value="His_kinase"/>
    <property type="match status" value="1"/>
</dbReference>
<protein>
    <submittedName>
        <fullName evidence="4">Histidine kinase</fullName>
    </submittedName>
</protein>
<feature type="region of interest" description="Disordered" evidence="1">
    <location>
        <begin position="106"/>
        <end position="137"/>
    </location>
</feature>
<evidence type="ECO:0000256" key="2">
    <source>
        <dbReference type="SAM" id="Phobius"/>
    </source>
</evidence>
<name>A0ABY4CW77_9BACT</name>
<feature type="domain" description="Signal transduction histidine kinase internal region" evidence="3">
    <location>
        <begin position="185"/>
        <end position="262"/>
    </location>
</feature>
<keyword evidence="4" id="KW-0418">Kinase</keyword>
<keyword evidence="2" id="KW-0812">Transmembrane</keyword>
<gene>
    <name evidence="4" type="ORF">MTX78_20700</name>
</gene>
<reference evidence="4 5" key="1">
    <citation type="submission" date="2022-03" db="EMBL/GenBank/DDBJ databases">
        <title>Hymenobactersp. isolated from the air.</title>
        <authorList>
            <person name="Won M."/>
            <person name="Kwon S.-W."/>
        </authorList>
    </citation>
    <scope>NUCLEOTIDE SEQUENCE [LARGE SCALE GENOMIC DNA]</scope>
    <source>
        <strain evidence="4 5">KACC 21982</strain>
    </source>
</reference>
<feature type="transmembrane region" description="Helical" evidence="2">
    <location>
        <begin position="74"/>
        <end position="92"/>
    </location>
</feature>
<dbReference type="RefSeq" id="WP_243797960.1">
    <property type="nucleotide sequence ID" value="NZ_CP094669.1"/>
</dbReference>
<keyword evidence="2" id="KW-1133">Transmembrane helix</keyword>
<evidence type="ECO:0000256" key="1">
    <source>
        <dbReference type="SAM" id="MobiDB-lite"/>
    </source>
</evidence>